<accession>A0A0A0JKU8</accession>
<dbReference type="CDD" id="cd07377">
    <property type="entry name" value="WHTH_GntR"/>
    <property type="match status" value="1"/>
</dbReference>
<dbReference type="SMART" id="SM00345">
    <property type="entry name" value="HTH_GNTR"/>
    <property type="match status" value="1"/>
</dbReference>
<keyword evidence="2" id="KW-0238">DNA-binding</keyword>
<evidence type="ECO:0000256" key="2">
    <source>
        <dbReference type="ARBA" id="ARBA00023125"/>
    </source>
</evidence>
<dbReference type="SUPFAM" id="SSF48008">
    <property type="entry name" value="GntR ligand-binding domain-like"/>
    <property type="match status" value="1"/>
</dbReference>
<dbReference type="InterPro" id="IPR036388">
    <property type="entry name" value="WH-like_DNA-bd_sf"/>
</dbReference>
<dbReference type="Gene3D" id="1.20.120.530">
    <property type="entry name" value="GntR ligand-binding domain-like"/>
    <property type="match status" value="1"/>
</dbReference>
<dbReference type="InterPro" id="IPR000524">
    <property type="entry name" value="Tscrpt_reg_HTH_GntR"/>
</dbReference>
<keyword evidence="1" id="KW-0805">Transcription regulation</keyword>
<dbReference type="SMART" id="SM00895">
    <property type="entry name" value="FCD"/>
    <property type="match status" value="1"/>
</dbReference>
<gene>
    <name evidence="5" type="ORF">N803_11845</name>
</gene>
<reference evidence="5 6" key="1">
    <citation type="submission" date="2013-08" db="EMBL/GenBank/DDBJ databases">
        <title>The genome sequence of Knoellia subterranea.</title>
        <authorList>
            <person name="Zhu W."/>
            <person name="Wang G."/>
        </authorList>
    </citation>
    <scope>NUCLEOTIDE SEQUENCE [LARGE SCALE GENOMIC DNA]</scope>
    <source>
        <strain evidence="5 6">KCTC 19937</strain>
    </source>
</reference>
<organism evidence="5 6">
    <name type="scientific">Knoellia subterranea KCTC 19937</name>
    <dbReference type="NCBI Taxonomy" id="1385521"/>
    <lineage>
        <taxon>Bacteria</taxon>
        <taxon>Bacillati</taxon>
        <taxon>Actinomycetota</taxon>
        <taxon>Actinomycetes</taxon>
        <taxon>Micrococcales</taxon>
        <taxon>Intrasporangiaceae</taxon>
        <taxon>Knoellia</taxon>
    </lineage>
</organism>
<evidence type="ECO:0000256" key="3">
    <source>
        <dbReference type="ARBA" id="ARBA00023163"/>
    </source>
</evidence>
<dbReference type="PRINTS" id="PR00035">
    <property type="entry name" value="HTHGNTR"/>
</dbReference>
<dbReference type="Pfam" id="PF00392">
    <property type="entry name" value="GntR"/>
    <property type="match status" value="1"/>
</dbReference>
<evidence type="ECO:0000313" key="5">
    <source>
        <dbReference type="EMBL" id="KGN37743.1"/>
    </source>
</evidence>
<evidence type="ECO:0000313" key="6">
    <source>
        <dbReference type="Proteomes" id="UP000030011"/>
    </source>
</evidence>
<dbReference type="Proteomes" id="UP000030011">
    <property type="component" value="Unassembled WGS sequence"/>
</dbReference>
<dbReference type="Pfam" id="PF07729">
    <property type="entry name" value="FCD"/>
    <property type="match status" value="1"/>
</dbReference>
<dbReference type="InterPro" id="IPR036390">
    <property type="entry name" value="WH_DNA-bd_sf"/>
</dbReference>
<dbReference type="PANTHER" id="PTHR43537:SF5">
    <property type="entry name" value="UXU OPERON TRANSCRIPTIONAL REGULATOR"/>
    <property type="match status" value="1"/>
</dbReference>
<dbReference type="eggNOG" id="COG2186">
    <property type="taxonomic scope" value="Bacteria"/>
</dbReference>
<dbReference type="PROSITE" id="PS50949">
    <property type="entry name" value="HTH_GNTR"/>
    <property type="match status" value="1"/>
</dbReference>
<dbReference type="InterPro" id="IPR011711">
    <property type="entry name" value="GntR_C"/>
</dbReference>
<dbReference type="STRING" id="1385521.N803_11845"/>
<keyword evidence="3" id="KW-0804">Transcription</keyword>
<evidence type="ECO:0000259" key="4">
    <source>
        <dbReference type="PROSITE" id="PS50949"/>
    </source>
</evidence>
<comment type="caution">
    <text evidence="5">The sequence shown here is derived from an EMBL/GenBank/DDBJ whole genome shotgun (WGS) entry which is preliminary data.</text>
</comment>
<dbReference type="SUPFAM" id="SSF46785">
    <property type="entry name" value="Winged helix' DNA-binding domain"/>
    <property type="match status" value="1"/>
</dbReference>
<dbReference type="Gene3D" id="1.10.10.10">
    <property type="entry name" value="Winged helix-like DNA-binding domain superfamily/Winged helix DNA-binding domain"/>
    <property type="match status" value="1"/>
</dbReference>
<sequence>MLHAMPRSGQPQAFELVLAWVDAQILEGRLGVGDHLPAERELAASLDVSRAAVREAVRTLQAQGVVNSFVGAGPGGGTVLTSVPSRALSRLLRLHVALANFPLPDVIEVRIALERLSARLATVNASDDDLADARRALEVMRDPSIDRQAFNDADTEFHVALATAAGNRLASDLTAAIRESMRLPILDRFRHLRDWDEVVGDLRSDHEAIFAAIERRDADEAERLVEAHIRSAWLALTHVPGDALFEPLPEDELAAWEGAEGGDLIS</sequence>
<feature type="domain" description="HTH gntR-type" evidence="4">
    <location>
        <begin position="11"/>
        <end position="83"/>
    </location>
</feature>
<dbReference type="EMBL" id="AVPK01000004">
    <property type="protein sequence ID" value="KGN37743.1"/>
    <property type="molecule type" value="Genomic_DNA"/>
</dbReference>
<dbReference type="GO" id="GO:0003677">
    <property type="term" value="F:DNA binding"/>
    <property type="evidence" value="ECO:0007669"/>
    <property type="project" value="UniProtKB-KW"/>
</dbReference>
<dbReference type="OrthoDB" id="3523737at2"/>
<dbReference type="InterPro" id="IPR008920">
    <property type="entry name" value="TF_FadR/GntR_C"/>
</dbReference>
<dbReference type="PANTHER" id="PTHR43537">
    <property type="entry name" value="TRANSCRIPTIONAL REGULATOR, GNTR FAMILY"/>
    <property type="match status" value="1"/>
</dbReference>
<keyword evidence="6" id="KW-1185">Reference proteome</keyword>
<evidence type="ECO:0000256" key="1">
    <source>
        <dbReference type="ARBA" id="ARBA00023015"/>
    </source>
</evidence>
<name>A0A0A0JKU8_9MICO</name>
<dbReference type="AlphaFoldDB" id="A0A0A0JKU8"/>
<proteinExistence type="predicted"/>
<dbReference type="GO" id="GO:0003700">
    <property type="term" value="F:DNA-binding transcription factor activity"/>
    <property type="evidence" value="ECO:0007669"/>
    <property type="project" value="InterPro"/>
</dbReference>
<protein>
    <submittedName>
        <fullName evidence="5">GntR family transcriptional regulator</fullName>
    </submittedName>
</protein>